<keyword evidence="3" id="KW-1185">Reference proteome</keyword>
<gene>
    <name evidence="2" type="primary">pafB</name>
    <name evidence="2" type="ORF">NCTC12967_01943</name>
</gene>
<feature type="domain" description="WYL" evidence="1">
    <location>
        <begin position="149"/>
        <end position="202"/>
    </location>
</feature>
<dbReference type="GeneID" id="64407395"/>
<reference evidence="2 3" key="1">
    <citation type="submission" date="2018-12" db="EMBL/GenBank/DDBJ databases">
        <authorList>
            <consortium name="Pathogen Informatics"/>
        </authorList>
    </citation>
    <scope>NUCLEOTIDE SEQUENCE [LARGE SCALE GENOMIC DNA]</scope>
    <source>
        <strain evidence="2 3">NCTC12967</strain>
    </source>
</reference>
<evidence type="ECO:0000259" key="1">
    <source>
        <dbReference type="Pfam" id="PF13280"/>
    </source>
</evidence>
<proteinExistence type="predicted"/>
<dbReference type="InterPro" id="IPR026881">
    <property type="entry name" value="WYL_dom"/>
</dbReference>
<protein>
    <submittedName>
        <fullName evidence="2">Proteasome accessory factor B</fullName>
    </submittedName>
</protein>
<dbReference type="GO" id="GO:0000502">
    <property type="term" value="C:proteasome complex"/>
    <property type="evidence" value="ECO:0007669"/>
    <property type="project" value="UniProtKB-KW"/>
</dbReference>
<accession>A0A448MZS8</accession>
<dbReference type="Pfam" id="PF13280">
    <property type="entry name" value="WYL"/>
    <property type="match status" value="1"/>
</dbReference>
<dbReference type="RefSeq" id="WP_061786784.1">
    <property type="nucleotide sequence ID" value="NZ_CAJZDL010000033.1"/>
</dbReference>
<dbReference type="PANTHER" id="PTHR34580">
    <property type="match status" value="1"/>
</dbReference>
<evidence type="ECO:0000313" key="2">
    <source>
        <dbReference type="EMBL" id="VEH70641.1"/>
    </source>
</evidence>
<dbReference type="EMBL" id="LR134406">
    <property type="protein sequence ID" value="VEH70641.1"/>
    <property type="molecule type" value="Genomic_DNA"/>
</dbReference>
<dbReference type="InterPro" id="IPR051534">
    <property type="entry name" value="CBASS_pafABC_assoc_protein"/>
</dbReference>
<dbReference type="AlphaFoldDB" id="A0A448MZS8"/>
<organism evidence="2 3">
    <name type="scientific">Arachnia propionica</name>
    <dbReference type="NCBI Taxonomy" id="1750"/>
    <lineage>
        <taxon>Bacteria</taxon>
        <taxon>Bacillati</taxon>
        <taxon>Actinomycetota</taxon>
        <taxon>Actinomycetes</taxon>
        <taxon>Propionibacteriales</taxon>
        <taxon>Propionibacteriaceae</taxon>
        <taxon>Arachnia</taxon>
    </lineage>
</organism>
<dbReference type="Proteomes" id="UP000273044">
    <property type="component" value="Chromosome"/>
</dbReference>
<evidence type="ECO:0000313" key="3">
    <source>
        <dbReference type="Proteomes" id="UP000273044"/>
    </source>
</evidence>
<keyword evidence="2" id="KW-0647">Proteasome</keyword>
<sequence length="309" mass="34373">MSASKSERLLNLLIMLLSTRGWVGRDRIRQVIEGYRGLDDRNFERTFERDKAELRSIGVPVEAGSHESEGGEPGYRVDRSAFELPPISFTTDELAALGAAARVWQDSVAADDTRVALATLRAAGADPDAARLLTLQPQLTAIDGLDVWWEALRDRREVRFGYRDEPRRLQPWRIVQRRGHWYVIGLDLDRAERRHFKLSRLTAPPRAVGESAAYEPPETVVIDFASSEQRPSARVALRPGRGHDLVRNGRLAAPMAGDPEGFEVYELPLTPVLVGEICALGADAIALAPEELVDDVVARLRAVAGRWAR</sequence>
<dbReference type="PANTHER" id="PTHR34580:SF3">
    <property type="entry name" value="PROTEIN PAFB"/>
    <property type="match status" value="1"/>
</dbReference>
<name>A0A448MZS8_9ACTN</name>
<dbReference type="PROSITE" id="PS52050">
    <property type="entry name" value="WYL"/>
    <property type="match status" value="1"/>
</dbReference>